<keyword evidence="1" id="KW-0489">Methyltransferase</keyword>
<evidence type="ECO:0000256" key="1">
    <source>
        <dbReference type="ARBA" id="ARBA00022603"/>
    </source>
</evidence>
<dbReference type="InterPro" id="IPR003616">
    <property type="entry name" value="Post-SET_dom"/>
</dbReference>
<evidence type="ECO:0000256" key="2">
    <source>
        <dbReference type="ARBA" id="ARBA00022679"/>
    </source>
</evidence>
<evidence type="ECO:0000313" key="4">
    <source>
        <dbReference type="EMBL" id="SPO05669.1"/>
    </source>
</evidence>
<evidence type="ECO:0000259" key="3">
    <source>
        <dbReference type="PROSITE" id="PS50868"/>
    </source>
</evidence>
<sequence length="260" mass="27344">MEPIKPHWAQPSHPDRLEIVANEAAFTSKSIALADFPPFAVFSKLTFPPCTTAEVATYATVQTGVSSHLDLNSDLLYINHSCEPSLIFDTSSLNVIVGPRGLKKGDELSFFYPSTEWHMAQPFKCLCGTPSCRGTISGARDMSPAQLEGVWINAHIRELIEQRDSAVAAANGTNGTTNGSSVTNGASDATAEALRDAITQAESVVASTRAALKTYLARGQAPAPKAAIVNGSGVEDPKAGLQRRGASARALAGEMGGDTN</sequence>
<dbReference type="InterPro" id="IPR053201">
    <property type="entry name" value="Flavunoidine_N-MTase"/>
</dbReference>
<dbReference type="AlphaFoldDB" id="A0AAE8SYB2"/>
<dbReference type="SUPFAM" id="SSF82199">
    <property type="entry name" value="SET domain"/>
    <property type="match status" value="1"/>
</dbReference>
<dbReference type="InterPro" id="IPR046341">
    <property type="entry name" value="SET_dom_sf"/>
</dbReference>
<accession>A0AAE8SYB2</accession>
<protein>
    <recommendedName>
        <fullName evidence="3">Post-SET domain-containing protein</fullName>
    </recommendedName>
</protein>
<dbReference type="Proteomes" id="UP001187682">
    <property type="component" value="Unassembled WGS sequence"/>
</dbReference>
<keyword evidence="2" id="KW-0808">Transferase</keyword>
<proteinExistence type="predicted"/>
<dbReference type="GO" id="GO:0008168">
    <property type="term" value="F:methyltransferase activity"/>
    <property type="evidence" value="ECO:0007669"/>
    <property type="project" value="UniProtKB-KW"/>
</dbReference>
<dbReference type="PROSITE" id="PS50868">
    <property type="entry name" value="POST_SET"/>
    <property type="match status" value="1"/>
</dbReference>
<dbReference type="EMBL" id="ONZQ02000013">
    <property type="protein sequence ID" value="SPO05669.1"/>
    <property type="molecule type" value="Genomic_DNA"/>
</dbReference>
<dbReference type="GO" id="GO:0032259">
    <property type="term" value="P:methylation"/>
    <property type="evidence" value="ECO:0007669"/>
    <property type="project" value="UniProtKB-KW"/>
</dbReference>
<evidence type="ECO:0000313" key="5">
    <source>
        <dbReference type="Proteomes" id="UP001187682"/>
    </source>
</evidence>
<comment type="caution">
    <text evidence="4">The sequence shown here is derived from an EMBL/GenBank/DDBJ whole genome shotgun (WGS) entry which is preliminary data.</text>
</comment>
<keyword evidence="5" id="KW-1185">Reference proteome</keyword>
<reference evidence="4" key="1">
    <citation type="submission" date="2018-03" db="EMBL/GenBank/DDBJ databases">
        <authorList>
            <person name="Guldener U."/>
        </authorList>
    </citation>
    <scope>NUCLEOTIDE SEQUENCE</scope>
</reference>
<dbReference type="PANTHER" id="PTHR12350:SF19">
    <property type="entry name" value="SET DOMAIN-CONTAINING PROTEIN"/>
    <property type="match status" value="1"/>
</dbReference>
<dbReference type="Gene3D" id="2.170.270.10">
    <property type="entry name" value="SET domain"/>
    <property type="match status" value="1"/>
</dbReference>
<organism evidence="4 5">
    <name type="scientific">Cephalotrichum gorgonifer</name>
    <dbReference type="NCBI Taxonomy" id="2041049"/>
    <lineage>
        <taxon>Eukaryota</taxon>
        <taxon>Fungi</taxon>
        <taxon>Dikarya</taxon>
        <taxon>Ascomycota</taxon>
        <taxon>Pezizomycotina</taxon>
        <taxon>Sordariomycetes</taxon>
        <taxon>Hypocreomycetidae</taxon>
        <taxon>Microascales</taxon>
        <taxon>Microascaceae</taxon>
        <taxon>Cephalotrichum</taxon>
    </lineage>
</organism>
<feature type="domain" description="Post-SET" evidence="3">
    <location>
        <begin position="121"/>
        <end position="137"/>
    </location>
</feature>
<name>A0AAE8SYB2_9PEZI</name>
<dbReference type="PANTHER" id="PTHR12350">
    <property type="entry name" value="HISTONE-LYSINE N-METHYLTRANSFERASE-RELATED"/>
    <property type="match status" value="1"/>
</dbReference>
<gene>
    <name evidence="4" type="ORF">DNG_08356</name>
</gene>